<comment type="function">
    <text evidence="5">A flexible structure which links the flagellar filament to the drive apparatus in the basal body.</text>
</comment>
<proteinExistence type="inferred from homology"/>
<gene>
    <name evidence="10" type="ORF">C942_03675</name>
</gene>
<evidence type="ECO:0000313" key="11">
    <source>
        <dbReference type="Proteomes" id="UP000011134"/>
    </source>
</evidence>
<dbReference type="GO" id="GO:0071978">
    <property type="term" value="P:bacterial-type flagellum-dependent swarming motility"/>
    <property type="evidence" value="ECO:0007669"/>
    <property type="project" value="TreeGrafter"/>
</dbReference>
<accession>L8JHS1</accession>
<dbReference type="OrthoDB" id="8578401at2"/>
<dbReference type="GO" id="GO:0009425">
    <property type="term" value="C:bacterial-type flagellum basal body"/>
    <property type="evidence" value="ECO:0007669"/>
    <property type="project" value="UniProtKB-SubCell"/>
</dbReference>
<evidence type="ECO:0000259" key="8">
    <source>
        <dbReference type="Pfam" id="PF07559"/>
    </source>
</evidence>
<evidence type="ECO:0000313" key="10">
    <source>
        <dbReference type="EMBL" id="ELR67074.1"/>
    </source>
</evidence>
<dbReference type="RefSeq" id="WP_007462922.1">
    <property type="nucleotide sequence ID" value="NZ_AMZO01000004.1"/>
</dbReference>
<evidence type="ECO:0000256" key="5">
    <source>
        <dbReference type="RuleBase" id="RU362116"/>
    </source>
</evidence>
<sequence>MSINIGMSGLKSTSEQMNTISHNIANVGTAGYKASRTEFQDIYAPEFGGGQMNGVEVAAVRQSFMSGATTPTNRNGDLAINGEGFFMVQSNGQQMYTRNGVFNLSADGYIETADGYRLQGFGANETGQIQNGTTTELMVETGDMAAKTTSQVDLGVNLNASLPVIDPALKPFDKEDPTTFTSSVTTTVFDSIGAEHEVTQYFVKTGANQWKAHYVIDDQVPTPPATLHSETINFDGDGKLLAPNSVDLTIDPTNGANKGQVITFDMTEVSQYGSEFSINKNAPNGYAPGKLAGWYFEADGTVYARYSNGQTKAQGQIVLARFPNQEGLQQAGGTRWTQSFSSGAPLTGVAGTGQLGQLRTGMFENSNVDLTSEMVGLMSAQSNYQANAKTIQVSQEMTQILFQNL</sequence>
<dbReference type="GO" id="GO:0009424">
    <property type="term" value="C:bacterial-type flagellum hook"/>
    <property type="evidence" value="ECO:0007669"/>
    <property type="project" value="TreeGrafter"/>
</dbReference>
<dbReference type="Pfam" id="PF00460">
    <property type="entry name" value="Flg_bb_rod"/>
    <property type="match status" value="1"/>
</dbReference>
<reference evidence="10 11" key="1">
    <citation type="submission" date="2012-12" db="EMBL/GenBank/DDBJ databases">
        <title>Genome Assembly of Photobacterium sp. AK15.</title>
        <authorList>
            <person name="Khatri I."/>
            <person name="Vaidya B."/>
            <person name="Srinivas T.N.R."/>
            <person name="Subramanian S."/>
            <person name="Pinnaka A."/>
        </authorList>
    </citation>
    <scope>NUCLEOTIDE SEQUENCE [LARGE SCALE GENOMIC DNA]</scope>
    <source>
        <strain evidence="10 11">AK15</strain>
    </source>
</reference>
<keyword evidence="10" id="KW-0969">Cilium</keyword>
<dbReference type="InterPro" id="IPR001444">
    <property type="entry name" value="Flag_bb_rod_N"/>
</dbReference>
<comment type="caution">
    <text evidence="10">The sequence shown here is derived from an EMBL/GenBank/DDBJ whole genome shotgun (WGS) entry which is preliminary data.</text>
</comment>
<dbReference type="GO" id="GO:0005829">
    <property type="term" value="C:cytosol"/>
    <property type="evidence" value="ECO:0007669"/>
    <property type="project" value="TreeGrafter"/>
</dbReference>
<evidence type="ECO:0000256" key="1">
    <source>
        <dbReference type="ARBA" id="ARBA00004117"/>
    </source>
</evidence>
<name>L8JHS1_9GAMM</name>
<evidence type="ECO:0000259" key="6">
    <source>
        <dbReference type="Pfam" id="PF00460"/>
    </source>
</evidence>
<feature type="domain" description="Flagellar basal body rod protein N-terminal" evidence="6">
    <location>
        <begin position="3"/>
        <end position="33"/>
    </location>
</feature>
<dbReference type="Pfam" id="PF06429">
    <property type="entry name" value="Flg_bbr_C"/>
    <property type="match status" value="1"/>
</dbReference>
<dbReference type="Gene3D" id="2.60.98.20">
    <property type="entry name" value="Flagellar hook protein FlgE"/>
    <property type="match status" value="1"/>
</dbReference>
<dbReference type="PANTHER" id="PTHR30435">
    <property type="entry name" value="FLAGELLAR PROTEIN"/>
    <property type="match status" value="1"/>
</dbReference>
<evidence type="ECO:0000256" key="3">
    <source>
        <dbReference type="ARBA" id="ARBA00019015"/>
    </source>
</evidence>
<organism evidence="10 11">
    <name type="scientific">Photobacterium marinum</name>
    <dbReference type="NCBI Taxonomy" id="1056511"/>
    <lineage>
        <taxon>Bacteria</taxon>
        <taxon>Pseudomonadati</taxon>
        <taxon>Pseudomonadota</taxon>
        <taxon>Gammaproteobacteria</taxon>
        <taxon>Vibrionales</taxon>
        <taxon>Vibrionaceae</taxon>
        <taxon>Photobacterium</taxon>
    </lineage>
</organism>
<protein>
    <recommendedName>
        <fullName evidence="3 5">Flagellar hook protein FlgE</fullName>
    </recommendedName>
</protein>
<keyword evidence="10" id="KW-0282">Flagellum</keyword>
<dbReference type="Proteomes" id="UP000011134">
    <property type="component" value="Unassembled WGS sequence"/>
</dbReference>
<keyword evidence="11" id="KW-1185">Reference proteome</keyword>
<dbReference type="EMBL" id="AMZO01000004">
    <property type="protein sequence ID" value="ELR67074.1"/>
    <property type="molecule type" value="Genomic_DNA"/>
</dbReference>
<dbReference type="InterPro" id="IPR011491">
    <property type="entry name" value="FlgE_D2"/>
</dbReference>
<dbReference type="InterPro" id="IPR037925">
    <property type="entry name" value="FlgE/F/G-like"/>
</dbReference>
<keyword evidence="4 5" id="KW-0975">Bacterial flagellum</keyword>
<evidence type="ECO:0000256" key="4">
    <source>
        <dbReference type="ARBA" id="ARBA00023143"/>
    </source>
</evidence>
<dbReference type="NCBIfam" id="NF004238">
    <property type="entry name" value="PRK05682.1-1"/>
    <property type="match status" value="1"/>
</dbReference>
<evidence type="ECO:0000256" key="2">
    <source>
        <dbReference type="ARBA" id="ARBA00009677"/>
    </source>
</evidence>
<dbReference type="AlphaFoldDB" id="L8JHS1"/>
<dbReference type="PATRIC" id="fig|1056511.3.peg.907"/>
<dbReference type="InterPro" id="IPR020013">
    <property type="entry name" value="Flagellar_FlgE/F/G"/>
</dbReference>
<comment type="similarity">
    <text evidence="2 5">Belongs to the flagella basal body rod proteins family.</text>
</comment>
<comment type="subcellular location">
    <subcellularLocation>
        <location evidence="1 5">Bacterial flagellum basal body</location>
    </subcellularLocation>
</comment>
<dbReference type="SUPFAM" id="SSF117143">
    <property type="entry name" value="Flagellar hook protein flgE"/>
    <property type="match status" value="1"/>
</dbReference>
<dbReference type="Pfam" id="PF07559">
    <property type="entry name" value="FlgE_D2"/>
    <property type="match status" value="1"/>
</dbReference>
<keyword evidence="10" id="KW-0966">Cell projection</keyword>
<dbReference type="PANTHER" id="PTHR30435:SF1">
    <property type="entry name" value="FLAGELLAR HOOK PROTEIN FLGE"/>
    <property type="match status" value="1"/>
</dbReference>
<dbReference type="InterPro" id="IPR037058">
    <property type="entry name" value="Falgellar_hook_FlgE_sf"/>
</dbReference>
<dbReference type="InterPro" id="IPR053967">
    <property type="entry name" value="LlgE_F_G-like_D1"/>
</dbReference>
<evidence type="ECO:0000259" key="9">
    <source>
        <dbReference type="Pfam" id="PF22692"/>
    </source>
</evidence>
<dbReference type="InterPro" id="IPR010930">
    <property type="entry name" value="Flg_bb/hook_C_dom"/>
</dbReference>
<dbReference type="Pfam" id="PF22692">
    <property type="entry name" value="LlgE_F_G_D1"/>
    <property type="match status" value="1"/>
</dbReference>
<feature type="domain" description="Flagellar basal-body/hook protein C-terminal" evidence="7">
    <location>
        <begin position="360"/>
        <end position="402"/>
    </location>
</feature>
<dbReference type="NCBIfam" id="TIGR03506">
    <property type="entry name" value="FlgEFG_subfam"/>
    <property type="match status" value="1"/>
</dbReference>
<feature type="domain" description="Flagellar hook protein FlgE/F/G-like D1" evidence="9">
    <location>
        <begin position="79"/>
        <end position="129"/>
    </location>
</feature>
<feature type="domain" description="Flagellar hook protein FlgE D2" evidence="8">
    <location>
        <begin position="157"/>
        <end position="286"/>
    </location>
</feature>
<evidence type="ECO:0000259" key="7">
    <source>
        <dbReference type="Pfam" id="PF06429"/>
    </source>
</evidence>